<comment type="caution">
    <text evidence="2">The sequence shown here is derived from an EMBL/GenBank/DDBJ whole genome shotgun (WGS) entry which is preliminary data.</text>
</comment>
<proteinExistence type="predicted"/>
<evidence type="ECO:0008006" key="3">
    <source>
        <dbReference type="Google" id="ProtNLM"/>
    </source>
</evidence>
<accession>A0A6A7ZLM9</accession>
<dbReference type="EMBL" id="WISP01000058">
    <property type="protein sequence ID" value="MQW03590.1"/>
    <property type="molecule type" value="Genomic_DNA"/>
</dbReference>
<keyword evidence="1" id="KW-1133">Transmembrane helix</keyword>
<feature type="transmembrane region" description="Helical" evidence="1">
    <location>
        <begin position="37"/>
        <end position="55"/>
    </location>
</feature>
<gene>
    <name evidence="2" type="ORF">GHK45_07145</name>
</gene>
<evidence type="ECO:0000256" key="1">
    <source>
        <dbReference type="SAM" id="Phobius"/>
    </source>
</evidence>
<evidence type="ECO:0000313" key="2">
    <source>
        <dbReference type="EMBL" id="MQW03590.1"/>
    </source>
</evidence>
<dbReference type="AlphaFoldDB" id="A0A6A7ZLM9"/>
<organism evidence="2">
    <name type="scientific">Rhizobium meliloti</name>
    <name type="common">Ensifer meliloti</name>
    <name type="synonym">Sinorhizobium meliloti</name>
    <dbReference type="NCBI Taxonomy" id="382"/>
    <lineage>
        <taxon>Bacteria</taxon>
        <taxon>Pseudomonadati</taxon>
        <taxon>Pseudomonadota</taxon>
        <taxon>Alphaproteobacteria</taxon>
        <taxon>Hyphomicrobiales</taxon>
        <taxon>Rhizobiaceae</taxon>
        <taxon>Sinorhizobium/Ensifer group</taxon>
        <taxon>Sinorhizobium</taxon>
    </lineage>
</organism>
<protein>
    <recommendedName>
        <fullName evidence="3">Transmembrane protein</fullName>
    </recommendedName>
</protein>
<keyword evidence="1" id="KW-0472">Membrane</keyword>
<name>A0A6A7ZLM9_RHIML</name>
<feature type="transmembrane region" description="Helical" evidence="1">
    <location>
        <begin position="12"/>
        <end position="31"/>
    </location>
</feature>
<feature type="transmembrane region" description="Helical" evidence="1">
    <location>
        <begin position="84"/>
        <end position="106"/>
    </location>
</feature>
<dbReference type="RefSeq" id="WP_027990871.1">
    <property type="nucleotide sequence ID" value="NZ_CP088116.1"/>
</dbReference>
<keyword evidence="1" id="KW-0812">Transmembrane</keyword>
<reference evidence="2" key="1">
    <citation type="journal article" date="2013" name="Genome Biol.">
        <title>Comparative genomics of the core and accessory genomes of 48 Sinorhizobium strains comprising five genospecies.</title>
        <authorList>
            <person name="Sugawara M."/>
            <person name="Epstein B."/>
            <person name="Badgley B.D."/>
            <person name="Unno T."/>
            <person name="Xu L."/>
            <person name="Reese J."/>
            <person name="Gyaneshwar P."/>
            <person name="Denny R."/>
            <person name="Mudge J."/>
            <person name="Bharti A.K."/>
            <person name="Farmer A.D."/>
            <person name="May G.D."/>
            <person name="Woodward J.E."/>
            <person name="Medigue C."/>
            <person name="Vallenet D."/>
            <person name="Lajus A."/>
            <person name="Rouy Z."/>
            <person name="Martinez-Vaz B."/>
            <person name="Tiffin P."/>
            <person name="Young N.D."/>
            <person name="Sadowsky M.J."/>
        </authorList>
    </citation>
    <scope>NUCLEOTIDE SEQUENCE</scope>
    <source>
        <strain evidence="2">M30</strain>
    </source>
</reference>
<sequence>MPDFAHIASSFATDPLASLMLAIPLSFALIVASERIWWVHGPFALVLLILSILFLDRRHLALDSFLVGLFAFPPLCRDIPNQPMLFRIGILWFSAFALVAAIIYAAGGRVHHATPFDKLFVDHASPAATIMRAN</sequence>